<sequence length="100" mass="11479">MNIHTLRSFFLFSVCSLLFYTSWHSLVFSPLISALRSTSFPFFQIVLYLAFTLGLTTSIGRKLHSFIAKNCSTKKERYKILALFGVIHITALTVYISMLF</sequence>
<feature type="transmembrane region" description="Helical" evidence="1">
    <location>
        <begin position="40"/>
        <end position="59"/>
    </location>
</feature>
<evidence type="ECO:0000313" key="3">
    <source>
        <dbReference type="Proteomes" id="UP000182762"/>
    </source>
</evidence>
<dbReference type="EMBL" id="FOXX01000028">
    <property type="protein sequence ID" value="SFQ88783.1"/>
    <property type="molecule type" value="Genomic_DNA"/>
</dbReference>
<comment type="caution">
    <text evidence="2">The sequence shown here is derived from an EMBL/GenBank/DDBJ whole genome shotgun (WGS) entry which is preliminary data.</text>
</comment>
<dbReference type="RefSeq" id="WP_061804036.1">
    <property type="nucleotide sequence ID" value="NZ_FOXX01000028.1"/>
</dbReference>
<feature type="transmembrane region" description="Helical" evidence="1">
    <location>
        <begin position="80"/>
        <end position="98"/>
    </location>
</feature>
<gene>
    <name evidence="2" type="ORF">SAMN02745910_05123</name>
</gene>
<organism evidence="2 3">
    <name type="scientific">Priestia endophytica DSM 13796</name>
    <dbReference type="NCBI Taxonomy" id="1121089"/>
    <lineage>
        <taxon>Bacteria</taxon>
        <taxon>Bacillati</taxon>
        <taxon>Bacillota</taxon>
        <taxon>Bacilli</taxon>
        <taxon>Bacillales</taxon>
        <taxon>Bacillaceae</taxon>
        <taxon>Priestia</taxon>
    </lineage>
</organism>
<protein>
    <submittedName>
        <fullName evidence="2">Uncharacterized protein</fullName>
    </submittedName>
</protein>
<proteinExistence type="predicted"/>
<keyword evidence="1" id="KW-0812">Transmembrane</keyword>
<name>A0A1I6C6H6_9BACI</name>
<feature type="transmembrane region" description="Helical" evidence="1">
    <location>
        <begin position="9"/>
        <end position="28"/>
    </location>
</feature>
<keyword evidence="1" id="KW-1133">Transmembrane helix</keyword>
<dbReference type="GeneID" id="93713630"/>
<keyword evidence="1" id="KW-0472">Membrane</keyword>
<evidence type="ECO:0000256" key="1">
    <source>
        <dbReference type="SAM" id="Phobius"/>
    </source>
</evidence>
<dbReference type="Proteomes" id="UP000182762">
    <property type="component" value="Unassembled WGS sequence"/>
</dbReference>
<accession>A0A1I6C6H6</accession>
<evidence type="ECO:0000313" key="2">
    <source>
        <dbReference type="EMBL" id="SFQ88783.1"/>
    </source>
</evidence>
<reference evidence="2 3" key="1">
    <citation type="submission" date="2016-10" db="EMBL/GenBank/DDBJ databases">
        <authorList>
            <person name="Varghese N."/>
            <person name="Submissions S."/>
        </authorList>
    </citation>
    <scope>NUCLEOTIDE SEQUENCE [LARGE SCALE GENOMIC DNA]</scope>
    <source>
        <strain evidence="2 3">DSM 13796</strain>
    </source>
</reference>
<keyword evidence="3" id="KW-1185">Reference proteome</keyword>